<dbReference type="KEGG" id="dbr:Deba_2360"/>
<accession>E1QJH9</accession>
<dbReference type="Gene3D" id="3.30.70.20">
    <property type="match status" value="1"/>
</dbReference>
<evidence type="ECO:0000256" key="2">
    <source>
        <dbReference type="ARBA" id="ARBA00023004"/>
    </source>
</evidence>
<feature type="domain" description="4Fe-4S ferredoxin-type" evidence="4">
    <location>
        <begin position="4"/>
        <end position="33"/>
    </location>
</feature>
<proteinExistence type="predicted"/>
<gene>
    <name evidence="5" type="ordered locus">Deba_2360</name>
</gene>
<dbReference type="InterPro" id="IPR017900">
    <property type="entry name" value="4Fe4S_Fe_S_CS"/>
</dbReference>
<dbReference type="HOGENOM" id="CLU_139698_5_3_7"/>
<dbReference type="EMBL" id="CP002085">
    <property type="protein sequence ID" value="ADK85722.1"/>
    <property type="molecule type" value="Genomic_DNA"/>
</dbReference>
<dbReference type="AlphaFoldDB" id="E1QJH9"/>
<keyword evidence="2" id="KW-0408">Iron</keyword>
<dbReference type="SUPFAM" id="SSF54862">
    <property type="entry name" value="4Fe-4S ferredoxins"/>
    <property type="match status" value="1"/>
</dbReference>
<dbReference type="STRING" id="644282.Deba_2360"/>
<feature type="domain" description="4Fe-4S ferredoxin-type" evidence="4">
    <location>
        <begin position="47"/>
        <end position="76"/>
    </location>
</feature>
<evidence type="ECO:0000256" key="3">
    <source>
        <dbReference type="ARBA" id="ARBA00023014"/>
    </source>
</evidence>
<evidence type="ECO:0000259" key="4">
    <source>
        <dbReference type="PROSITE" id="PS51379"/>
    </source>
</evidence>
<dbReference type="GO" id="GO:0046872">
    <property type="term" value="F:metal ion binding"/>
    <property type="evidence" value="ECO:0007669"/>
    <property type="project" value="UniProtKB-KW"/>
</dbReference>
<keyword evidence="1" id="KW-0479">Metal-binding</keyword>
<dbReference type="PROSITE" id="PS51379">
    <property type="entry name" value="4FE4S_FER_2"/>
    <property type="match status" value="2"/>
</dbReference>
<keyword evidence="6" id="KW-1185">Reference proteome</keyword>
<dbReference type="PANTHER" id="PTHR43122">
    <property type="entry name" value="FERREDOXIN SUBUNIT OF PYRUVATE:FLAVODOXIN OXIDOREDUCTASE-RELATED"/>
    <property type="match status" value="1"/>
</dbReference>
<dbReference type="eggNOG" id="COG1143">
    <property type="taxonomic scope" value="Bacteria"/>
</dbReference>
<dbReference type="PANTHER" id="PTHR43122:SF2">
    <property type="entry name" value="FERREDOXIN SUBUNIT OF PYRUVATE:FLAVODOXIN OXIDOREDUCTASE"/>
    <property type="match status" value="1"/>
</dbReference>
<protein>
    <submittedName>
        <fullName evidence="5">4Fe-4S ferredoxin iron-sulfur binding domain protein</fullName>
    </submittedName>
</protein>
<keyword evidence="3" id="KW-0411">Iron-sulfur</keyword>
<dbReference type="InterPro" id="IPR017896">
    <property type="entry name" value="4Fe4S_Fe-S-bd"/>
</dbReference>
<organism evidence="5 6">
    <name type="scientific">Desulfarculus baarsii (strain ATCC 33931 / DSM 2075 / LMG 7858 / VKM B-1802 / 2st14)</name>
    <dbReference type="NCBI Taxonomy" id="644282"/>
    <lineage>
        <taxon>Bacteria</taxon>
        <taxon>Pseudomonadati</taxon>
        <taxon>Thermodesulfobacteriota</taxon>
        <taxon>Desulfarculia</taxon>
        <taxon>Desulfarculales</taxon>
        <taxon>Desulfarculaceae</taxon>
        <taxon>Desulfarculus</taxon>
    </lineage>
</organism>
<evidence type="ECO:0000313" key="6">
    <source>
        <dbReference type="Proteomes" id="UP000009047"/>
    </source>
</evidence>
<evidence type="ECO:0000313" key="5">
    <source>
        <dbReference type="EMBL" id="ADK85722.1"/>
    </source>
</evidence>
<evidence type="ECO:0000256" key="1">
    <source>
        <dbReference type="ARBA" id="ARBA00022723"/>
    </source>
</evidence>
<reference evidence="5 6" key="1">
    <citation type="journal article" date="2010" name="Stand. Genomic Sci.">
        <title>Complete genome sequence of Desulfarculus baarsii type strain (2st14).</title>
        <authorList>
            <person name="Sun H."/>
            <person name="Spring S."/>
            <person name="Lapidus A."/>
            <person name="Davenport K."/>
            <person name="Del Rio T.G."/>
            <person name="Tice H."/>
            <person name="Nolan M."/>
            <person name="Copeland A."/>
            <person name="Cheng J.F."/>
            <person name="Lucas S."/>
            <person name="Tapia R."/>
            <person name="Goodwin L."/>
            <person name="Pitluck S."/>
            <person name="Ivanova N."/>
            <person name="Pagani I."/>
            <person name="Mavromatis K."/>
            <person name="Ovchinnikova G."/>
            <person name="Pati A."/>
            <person name="Chen A."/>
            <person name="Palaniappan K."/>
            <person name="Hauser L."/>
            <person name="Chang Y.J."/>
            <person name="Jeffries C.D."/>
            <person name="Detter J.C."/>
            <person name="Han C."/>
            <person name="Rohde M."/>
            <person name="Brambilla E."/>
            <person name="Goker M."/>
            <person name="Woyke T."/>
            <person name="Bristow J."/>
            <person name="Eisen J.A."/>
            <person name="Markowitz V."/>
            <person name="Hugenholtz P."/>
            <person name="Kyrpides N.C."/>
            <person name="Klenk H.P."/>
            <person name="Land M."/>
        </authorList>
    </citation>
    <scope>NUCLEOTIDE SEQUENCE [LARGE SCALE GENOMIC DNA]</scope>
    <source>
        <strain evidence="6">ATCC 33931 / DSM 2075 / LMG 7858 / VKM B-1802 / 2st14</strain>
    </source>
</reference>
<dbReference type="RefSeq" id="WP_013259161.1">
    <property type="nucleotide sequence ID" value="NC_014365.1"/>
</dbReference>
<dbReference type="GO" id="GO:0051536">
    <property type="term" value="F:iron-sulfur cluster binding"/>
    <property type="evidence" value="ECO:0007669"/>
    <property type="project" value="UniProtKB-KW"/>
</dbReference>
<dbReference type="PROSITE" id="PS00198">
    <property type="entry name" value="4FE4S_FER_1"/>
    <property type="match status" value="1"/>
</dbReference>
<dbReference type="Pfam" id="PF12838">
    <property type="entry name" value="Fer4_7"/>
    <property type="match status" value="1"/>
</dbReference>
<sequence length="76" mass="8371">MSKGKIEIEREKCKGCHLCVAFCPNQCIQVSKEINSKGYYPAEFKPEEAKEGKDGCSGCCICATMCPDLAIEVYRG</sequence>
<dbReference type="Proteomes" id="UP000009047">
    <property type="component" value="Chromosome"/>
</dbReference>
<name>E1QJH9_DESB2</name>